<dbReference type="PANTHER" id="PTHR42829:SF1">
    <property type="entry name" value="INORGANIC CARBON TRANSPORTER SUBUNIT DABB-RELATED"/>
    <property type="match status" value="1"/>
</dbReference>
<organism evidence="10 11">
    <name type="scientific">Alloalcanivorax gelatiniphagus</name>
    <dbReference type="NCBI Taxonomy" id="1194167"/>
    <lineage>
        <taxon>Bacteria</taxon>
        <taxon>Pseudomonadati</taxon>
        <taxon>Pseudomonadota</taxon>
        <taxon>Gammaproteobacteria</taxon>
        <taxon>Oceanospirillales</taxon>
        <taxon>Alcanivoracaceae</taxon>
        <taxon>Alloalcanivorax</taxon>
    </lineage>
</organism>
<evidence type="ECO:0000256" key="3">
    <source>
        <dbReference type="ARBA" id="ARBA00022475"/>
    </source>
</evidence>
<keyword evidence="5 7" id="KW-1133">Transmembrane helix</keyword>
<comment type="subcellular location">
    <subcellularLocation>
        <location evidence="7">Cell membrane</location>
        <topology evidence="7">Multi-pass membrane protein</topology>
    </subcellularLocation>
    <subcellularLocation>
        <location evidence="1">Endomembrane system</location>
        <topology evidence="1">Multi-pass membrane protein</topology>
    </subcellularLocation>
    <subcellularLocation>
        <location evidence="8">Membrane</location>
        <topology evidence="8">Multi-pass membrane protein</topology>
    </subcellularLocation>
</comment>
<feature type="domain" description="NADH:quinone oxidoreductase/Mrp antiporter transmembrane" evidence="9">
    <location>
        <begin position="132"/>
        <end position="355"/>
    </location>
</feature>
<feature type="transmembrane region" description="Helical" evidence="7">
    <location>
        <begin position="136"/>
        <end position="156"/>
    </location>
</feature>
<feature type="transmembrane region" description="Helical" evidence="7">
    <location>
        <begin position="207"/>
        <end position="227"/>
    </location>
</feature>
<evidence type="ECO:0000256" key="2">
    <source>
        <dbReference type="ARBA" id="ARBA00022448"/>
    </source>
</evidence>
<evidence type="ECO:0000256" key="5">
    <source>
        <dbReference type="ARBA" id="ARBA00022989"/>
    </source>
</evidence>
<keyword evidence="4 7" id="KW-0812">Transmembrane</keyword>
<dbReference type="Pfam" id="PF00361">
    <property type="entry name" value="Proton_antipo_M"/>
    <property type="match status" value="1"/>
</dbReference>
<sequence>MDAFTGLLEPPWLASLWLPSSWLPWSIPGLYLLAALITVLARRTETGWRLARGASLIALLAALCAPALLVLSSSPLTATRLAGTAGLVLVTFLGWVIVRFSGPYLAGEPCQKRFLSGALVTLAGAALVSATDHLAVLALAWSATGLGLHRLLTLYPHRPGAQRAARKHFVSARLADLTMLVAVVLIARDTGTLSLSALSASGGAAPLTAGLTAAAVLLAITAIIRCAQLPLHGWVLQVMEAPTPVSALLHAGVVNLGGLVLIKMAWLINTSPAAQWLLLLAGGLTTAIAALAMIAQSNIKVRLAWSTCAQMGFMLVECALGAWHLALLHLLGHSLYKAFAFLNAGDRVMRARRARLSPKVSGALSPLLVAALVAVALLVPILHGLQWLQGSWAVFALISLIALTPLLAGLRPGRGGAAARTGLTALAVVGLGLVWHRVFGALLTPLPGDQATTAQIVWITALFVALLVLQARLRAGHHDQRLHRALANGLYLDQWINRLPGLHRFGGQRPATPAWREQEHTS</sequence>
<evidence type="ECO:0000313" key="11">
    <source>
        <dbReference type="Proteomes" id="UP000739180"/>
    </source>
</evidence>
<dbReference type="Proteomes" id="UP000739180">
    <property type="component" value="Unassembled WGS sequence"/>
</dbReference>
<dbReference type="PANTHER" id="PTHR42829">
    <property type="entry name" value="NADH-UBIQUINONE OXIDOREDUCTASE CHAIN 5"/>
    <property type="match status" value="1"/>
</dbReference>
<feature type="transmembrane region" description="Helical" evidence="7">
    <location>
        <begin position="53"/>
        <end position="71"/>
    </location>
</feature>
<comment type="function">
    <text evidence="7">Part of an energy-coupled inorganic carbon pump.</text>
</comment>
<dbReference type="RefSeq" id="WP_138773056.1">
    <property type="nucleotide sequence ID" value="NZ_VCQT01000038.1"/>
</dbReference>
<dbReference type="InterPro" id="IPR046396">
    <property type="entry name" value="Transporter_DabB"/>
</dbReference>
<dbReference type="InterPro" id="IPR003945">
    <property type="entry name" value="NU5C-like"/>
</dbReference>
<gene>
    <name evidence="7" type="primary">dabB</name>
    <name evidence="10" type="ORF">FGS76_12860</name>
</gene>
<protein>
    <recommendedName>
        <fullName evidence="7">Probable inorganic carbon transporter subunit DabB</fullName>
    </recommendedName>
</protein>
<reference evidence="10 11" key="1">
    <citation type="submission" date="2019-05" db="EMBL/GenBank/DDBJ databases">
        <title>Genome of Alcanivorax gelatiniphagus, an oil degrading marine bacteria.</title>
        <authorList>
            <person name="Kwon K.K."/>
        </authorList>
    </citation>
    <scope>NUCLEOTIDE SEQUENCE [LARGE SCALE GENOMIC DNA]</scope>
    <source>
        <strain evidence="10 11">MEBiC 08158</strain>
    </source>
</reference>
<dbReference type="PRINTS" id="PR01434">
    <property type="entry name" value="NADHDHGNASE5"/>
</dbReference>
<keyword evidence="2 7" id="KW-0813">Transport</keyword>
<feature type="transmembrane region" description="Helical" evidence="7">
    <location>
        <begin position="274"/>
        <end position="294"/>
    </location>
</feature>
<feature type="transmembrane region" description="Helical" evidence="7">
    <location>
        <begin position="83"/>
        <end position="102"/>
    </location>
</feature>
<feature type="transmembrane region" description="Helical" evidence="7">
    <location>
        <begin position="417"/>
        <end position="435"/>
    </location>
</feature>
<keyword evidence="11" id="KW-1185">Reference proteome</keyword>
<evidence type="ECO:0000256" key="7">
    <source>
        <dbReference type="HAMAP-Rule" id="MF_00862"/>
    </source>
</evidence>
<evidence type="ECO:0000259" key="9">
    <source>
        <dbReference type="Pfam" id="PF00361"/>
    </source>
</evidence>
<accession>A0ABY2XJ43</accession>
<evidence type="ECO:0000256" key="4">
    <source>
        <dbReference type="ARBA" id="ARBA00022692"/>
    </source>
</evidence>
<feature type="transmembrane region" description="Helical" evidence="7">
    <location>
        <begin position="391"/>
        <end position="410"/>
    </location>
</feature>
<feature type="transmembrane region" description="Helical" evidence="7">
    <location>
        <begin position="455"/>
        <end position="473"/>
    </location>
</feature>
<evidence type="ECO:0000256" key="1">
    <source>
        <dbReference type="ARBA" id="ARBA00004127"/>
    </source>
</evidence>
<comment type="subunit">
    <text evidence="7">Forms a complex with DabA.</text>
</comment>
<comment type="caution">
    <text evidence="10">The sequence shown here is derived from an EMBL/GenBank/DDBJ whole genome shotgun (WGS) entry which is preliminary data.</text>
</comment>
<keyword evidence="3 7" id="KW-1003">Cell membrane</keyword>
<dbReference type="InterPro" id="IPR001750">
    <property type="entry name" value="ND/Mrp_TM"/>
</dbReference>
<keyword evidence="6 7" id="KW-0472">Membrane</keyword>
<feature type="transmembrane region" description="Helical" evidence="7">
    <location>
        <begin position="168"/>
        <end position="187"/>
    </location>
</feature>
<feature type="transmembrane region" description="Helical" evidence="7">
    <location>
        <begin position="114"/>
        <end position="130"/>
    </location>
</feature>
<evidence type="ECO:0000313" key="10">
    <source>
        <dbReference type="EMBL" id="TMW11911.1"/>
    </source>
</evidence>
<evidence type="ECO:0000256" key="6">
    <source>
        <dbReference type="ARBA" id="ARBA00023136"/>
    </source>
</evidence>
<feature type="transmembrane region" description="Helical" evidence="7">
    <location>
        <begin position="363"/>
        <end position="385"/>
    </location>
</feature>
<comment type="similarity">
    <text evidence="7">Belongs to the inorganic carbon transporter (TC 9.A.2) DabB family.</text>
</comment>
<feature type="transmembrane region" description="Helical" evidence="7">
    <location>
        <begin position="247"/>
        <end position="268"/>
    </location>
</feature>
<dbReference type="EMBL" id="VCQT01000038">
    <property type="protein sequence ID" value="TMW11911.1"/>
    <property type="molecule type" value="Genomic_DNA"/>
</dbReference>
<evidence type="ECO:0000256" key="8">
    <source>
        <dbReference type="RuleBase" id="RU000320"/>
    </source>
</evidence>
<name>A0ABY2XJ43_9GAMM</name>
<dbReference type="HAMAP" id="MF_00862">
    <property type="entry name" value="DabB"/>
    <property type="match status" value="1"/>
</dbReference>
<feature type="transmembrane region" description="Helical" evidence="7">
    <location>
        <begin position="22"/>
        <end position="41"/>
    </location>
</feature>
<proteinExistence type="inferred from homology"/>
<dbReference type="NCBIfam" id="NF006029">
    <property type="entry name" value="PRK08168.1"/>
    <property type="match status" value="1"/>
</dbReference>